<evidence type="ECO:0000256" key="8">
    <source>
        <dbReference type="ARBA" id="ARBA00023012"/>
    </source>
</evidence>
<comment type="caution">
    <text evidence="12">The sequence shown here is derived from an EMBL/GenBank/DDBJ whole genome shotgun (WGS) entry which is preliminary data.</text>
</comment>
<feature type="domain" description="Putative sensor" evidence="11">
    <location>
        <begin position="7"/>
        <end position="181"/>
    </location>
</feature>
<evidence type="ECO:0000256" key="2">
    <source>
        <dbReference type="ARBA" id="ARBA00012438"/>
    </source>
</evidence>
<dbReference type="CDD" id="cd16917">
    <property type="entry name" value="HATPase_UhpB-NarQ-NarX-like"/>
    <property type="match status" value="1"/>
</dbReference>
<keyword evidence="9" id="KW-0472">Membrane</keyword>
<dbReference type="PANTHER" id="PTHR24421">
    <property type="entry name" value="NITRATE/NITRITE SENSOR PROTEIN NARX-RELATED"/>
    <property type="match status" value="1"/>
</dbReference>
<dbReference type="EMBL" id="JAGGMS010000001">
    <property type="protein sequence ID" value="MBP2179452.1"/>
    <property type="molecule type" value="Genomic_DNA"/>
</dbReference>
<dbReference type="GO" id="GO:0016301">
    <property type="term" value="F:kinase activity"/>
    <property type="evidence" value="ECO:0007669"/>
    <property type="project" value="UniProtKB-KW"/>
</dbReference>
<evidence type="ECO:0000256" key="6">
    <source>
        <dbReference type="ARBA" id="ARBA00022777"/>
    </source>
</evidence>
<evidence type="ECO:0000256" key="3">
    <source>
        <dbReference type="ARBA" id="ARBA00022553"/>
    </source>
</evidence>
<dbReference type="InterPro" id="IPR050482">
    <property type="entry name" value="Sensor_HK_TwoCompSys"/>
</dbReference>
<feature type="transmembrane region" description="Helical" evidence="9">
    <location>
        <begin position="12"/>
        <end position="41"/>
    </location>
</feature>
<comment type="catalytic activity">
    <reaction evidence="1">
        <text>ATP + protein L-histidine = ADP + protein N-phospho-L-histidine.</text>
        <dbReference type="EC" id="2.7.13.3"/>
    </reaction>
</comment>
<dbReference type="InterPro" id="IPR036890">
    <property type="entry name" value="HATPase_C_sf"/>
</dbReference>
<dbReference type="InterPro" id="IPR025828">
    <property type="entry name" value="Put_sensor_dom"/>
</dbReference>
<sequence length="400" mass="42318">MVETLRYCLGTLGTGIIAAVMLPVMIFTAALSLLGVGLLALPHELRWLARAADFERRRAGARLGRTVPGHERLGGQVRELLADPATVRDLRWLPVNLLAGLVLGTIGTGFILIPLLAVPTVALWWLFPDDDPMRVIANIPVTNWGSAIGLGLVQLLLCVVLAVFVAPRIADLSARISALLLAPSTREKLTERVETLEETRAGAVDAHGAELRRIERDLHDGTQARLVSIAMRLGLAEQQLARDPQAVATLLAEAREGAEEAMTELRGVLRSMYPPILADRGLEGALAAVAANCPLPVELDVPTLGKLPAPVEAAAYFVVNEALTNVVKHSGATGAQVTVTRIGDTLSVIVLDNGRGGVSEERGTGVAGMRRRIAALDGQFMVDSPVGGPTVVAMDCPCGS</sequence>
<evidence type="ECO:0000259" key="11">
    <source>
        <dbReference type="Pfam" id="PF13796"/>
    </source>
</evidence>
<keyword evidence="9" id="KW-1133">Transmembrane helix</keyword>
<reference evidence="12 13" key="1">
    <citation type="submission" date="2021-03" db="EMBL/GenBank/DDBJ databases">
        <title>Sequencing the genomes of 1000 actinobacteria strains.</title>
        <authorList>
            <person name="Klenk H.-P."/>
        </authorList>
    </citation>
    <scope>NUCLEOTIDE SEQUENCE [LARGE SCALE GENOMIC DNA]</scope>
    <source>
        <strain evidence="12 13">DSM 45510</strain>
    </source>
</reference>
<keyword evidence="4" id="KW-0808">Transferase</keyword>
<organism evidence="12 13">
    <name type="scientific">Amycolatopsis magusensis</name>
    <dbReference type="NCBI Taxonomy" id="882444"/>
    <lineage>
        <taxon>Bacteria</taxon>
        <taxon>Bacillati</taxon>
        <taxon>Actinomycetota</taxon>
        <taxon>Actinomycetes</taxon>
        <taxon>Pseudonocardiales</taxon>
        <taxon>Pseudonocardiaceae</taxon>
        <taxon>Amycolatopsis</taxon>
    </lineage>
</organism>
<dbReference type="EC" id="2.7.13.3" evidence="2"/>
<dbReference type="Pfam" id="PF07730">
    <property type="entry name" value="HisKA_3"/>
    <property type="match status" value="1"/>
</dbReference>
<feature type="transmembrane region" description="Helical" evidence="9">
    <location>
        <begin position="147"/>
        <end position="166"/>
    </location>
</feature>
<dbReference type="Gene3D" id="3.30.565.10">
    <property type="entry name" value="Histidine kinase-like ATPase, C-terminal domain"/>
    <property type="match status" value="1"/>
</dbReference>
<keyword evidence="3" id="KW-0597">Phosphoprotein</keyword>
<accession>A0ABS4PJ53</accession>
<name>A0ABS4PJ53_9PSEU</name>
<evidence type="ECO:0000313" key="13">
    <source>
        <dbReference type="Proteomes" id="UP000741013"/>
    </source>
</evidence>
<feature type="transmembrane region" description="Helical" evidence="9">
    <location>
        <begin position="97"/>
        <end position="127"/>
    </location>
</feature>
<evidence type="ECO:0000256" key="1">
    <source>
        <dbReference type="ARBA" id="ARBA00000085"/>
    </source>
</evidence>
<evidence type="ECO:0000256" key="7">
    <source>
        <dbReference type="ARBA" id="ARBA00022840"/>
    </source>
</evidence>
<proteinExistence type="predicted"/>
<keyword evidence="9" id="KW-0812">Transmembrane</keyword>
<keyword evidence="8" id="KW-0902">Two-component regulatory system</keyword>
<gene>
    <name evidence="12" type="ORF">JOM49_000978</name>
</gene>
<dbReference type="SUPFAM" id="SSF55874">
    <property type="entry name" value="ATPase domain of HSP90 chaperone/DNA topoisomerase II/histidine kinase"/>
    <property type="match status" value="1"/>
</dbReference>
<evidence type="ECO:0000256" key="5">
    <source>
        <dbReference type="ARBA" id="ARBA00022741"/>
    </source>
</evidence>
<evidence type="ECO:0000256" key="4">
    <source>
        <dbReference type="ARBA" id="ARBA00022679"/>
    </source>
</evidence>
<keyword evidence="6 12" id="KW-0418">Kinase</keyword>
<evidence type="ECO:0000256" key="9">
    <source>
        <dbReference type="SAM" id="Phobius"/>
    </source>
</evidence>
<keyword evidence="13" id="KW-1185">Reference proteome</keyword>
<evidence type="ECO:0000259" key="10">
    <source>
        <dbReference type="Pfam" id="PF07730"/>
    </source>
</evidence>
<keyword evidence="5" id="KW-0547">Nucleotide-binding</keyword>
<protein>
    <recommendedName>
        <fullName evidence="2">histidine kinase</fullName>
        <ecNumber evidence="2">2.7.13.3</ecNumber>
    </recommendedName>
</protein>
<dbReference type="Proteomes" id="UP000741013">
    <property type="component" value="Unassembled WGS sequence"/>
</dbReference>
<evidence type="ECO:0000313" key="12">
    <source>
        <dbReference type="EMBL" id="MBP2179452.1"/>
    </source>
</evidence>
<dbReference type="Gene3D" id="1.20.5.1930">
    <property type="match status" value="1"/>
</dbReference>
<feature type="domain" description="Signal transduction histidine kinase subgroup 3 dimerisation and phosphoacceptor" evidence="10">
    <location>
        <begin position="210"/>
        <end position="275"/>
    </location>
</feature>
<dbReference type="RefSeq" id="WP_308158654.1">
    <property type="nucleotide sequence ID" value="NZ_JAGGMS010000001.1"/>
</dbReference>
<dbReference type="PANTHER" id="PTHR24421:SF10">
    <property type="entry name" value="NITRATE_NITRITE SENSOR PROTEIN NARQ"/>
    <property type="match status" value="1"/>
</dbReference>
<dbReference type="Pfam" id="PF13796">
    <property type="entry name" value="Sensor"/>
    <property type="match status" value="1"/>
</dbReference>
<dbReference type="InterPro" id="IPR011712">
    <property type="entry name" value="Sig_transdc_His_kin_sub3_dim/P"/>
</dbReference>
<keyword evidence="7" id="KW-0067">ATP-binding</keyword>